<evidence type="ECO:0000259" key="4">
    <source>
        <dbReference type="Pfam" id="PF22725"/>
    </source>
</evidence>
<comment type="similarity">
    <text evidence="1">Belongs to the Gfo/Idh/MocA family.</text>
</comment>
<dbReference type="InterPro" id="IPR036291">
    <property type="entry name" value="NAD(P)-bd_dom_sf"/>
</dbReference>
<protein>
    <submittedName>
        <fullName evidence="5">Uncharacterized protein</fullName>
    </submittedName>
</protein>
<keyword evidence="2" id="KW-0560">Oxidoreductase</keyword>
<dbReference type="Gene3D" id="3.30.360.10">
    <property type="entry name" value="Dihydrodipicolinate Reductase, domain 2"/>
    <property type="match status" value="1"/>
</dbReference>
<gene>
    <name evidence="5" type="ORF">CRHIZ90672A_00017620</name>
</gene>
<feature type="domain" description="GFO/IDH/MocA-like oxidoreductase" evidence="4">
    <location>
        <begin position="144"/>
        <end position="269"/>
    </location>
</feature>
<name>A0A9N9YFU5_9HYPO</name>
<feature type="domain" description="Gfo/Idh/MocA-like oxidoreductase N-terminal" evidence="3">
    <location>
        <begin position="13"/>
        <end position="98"/>
    </location>
</feature>
<dbReference type="EMBL" id="CABFNQ020000586">
    <property type="protein sequence ID" value="CAH0019643.1"/>
    <property type="molecule type" value="Genomic_DNA"/>
</dbReference>
<dbReference type="InterPro" id="IPR000683">
    <property type="entry name" value="Gfo/Idh/MocA-like_OxRdtase_N"/>
</dbReference>
<dbReference type="PANTHER" id="PTHR42840:SF3">
    <property type="entry name" value="BINDING ROSSMANN FOLD OXIDOREDUCTASE, PUTATIVE (AFU_ORTHOLOGUE AFUA_2G10240)-RELATED"/>
    <property type="match status" value="1"/>
</dbReference>
<evidence type="ECO:0000256" key="2">
    <source>
        <dbReference type="ARBA" id="ARBA00023002"/>
    </source>
</evidence>
<proteinExistence type="inferred from homology"/>
<keyword evidence="6" id="KW-1185">Reference proteome</keyword>
<dbReference type="Gene3D" id="3.40.50.720">
    <property type="entry name" value="NAD(P)-binding Rossmann-like Domain"/>
    <property type="match status" value="1"/>
</dbReference>
<dbReference type="GO" id="GO:0000166">
    <property type="term" value="F:nucleotide binding"/>
    <property type="evidence" value="ECO:0007669"/>
    <property type="project" value="InterPro"/>
</dbReference>
<dbReference type="AlphaFoldDB" id="A0A9N9YFU5"/>
<dbReference type="GO" id="GO:0006740">
    <property type="term" value="P:NADPH regeneration"/>
    <property type="evidence" value="ECO:0007669"/>
    <property type="project" value="TreeGrafter"/>
</dbReference>
<dbReference type="Pfam" id="PF22725">
    <property type="entry name" value="GFO_IDH_MocA_C3"/>
    <property type="match status" value="1"/>
</dbReference>
<accession>A0A9N9YFU5</accession>
<organism evidence="5 6">
    <name type="scientific">Clonostachys rhizophaga</name>
    <dbReference type="NCBI Taxonomy" id="160324"/>
    <lineage>
        <taxon>Eukaryota</taxon>
        <taxon>Fungi</taxon>
        <taxon>Dikarya</taxon>
        <taxon>Ascomycota</taxon>
        <taxon>Pezizomycotina</taxon>
        <taxon>Sordariomycetes</taxon>
        <taxon>Hypocreomycetidae</taxon>
        <taxon>Hypocreales</taxon>
        <taxon>Bionectriaceae</taxon>
        <taxon>Clonostachys</taxon>
    </lineage>
</organism>
<dbReference type="GO" id="GO:0016491">
    <property type="term" value="F:oxidoreductase activity"/>
    <property type="evidence" value="ECO:0007669"/>
    <property type="project" value="UniProtKB-KW"/>
</dbReference>
<dbReference type="PANTHER" id="PTHR42840">
    <property type="entry name" value="NAD(P)-BINDING ROSSMANN-FOLD SUPERFAMILY PROTEIN-RELATED"/>
    <property type="match status" value="1"/>
</dbReference>
<dbReference type="SUPFAM" id="SSF55347">
    <property type="entry name" value="Glyceraldehyde-3-phosphate dehydrogenase-like, C-terminal domain"/>
    <property type="match status" value="1"/>
</dbReference>
<reference evidence="5" key="1">
    <citation type="submission" date="2021-10" db="EMBL/GenBank/DDBJ databases">
        <authorList>
            <person name="Piombo E."/>
        </authorList>
    </citation>
    <scope>NUCLEOTIDE SEQUENCE</scope>
</reference>
<dbReference type="GO" id="GO:0005737">
    <property type="term" value="C:cytoplasm"/>
    <property type="evidence" value="ECO:0007669"/>
    <property type="project" value="TreeGrafter"/>
</dbReference>
<dbReference type="InterPro" id="IPR055170">
    <property type="entry name" value="GFO_IDH_MocA-like_dom"/>
</dbReference>
<evidence type="ECO:0000313" key="6">
    <source>
        <dbReference type="Proteomes" id="UP000696573"/>
    </source>
</evidence>
<comment type="caution">
    <text evidence="5">The sequence shown here is derived from an EMBL/GenBank/DDBJ whole genome shotgun (WGS) entry which is preliminary data.</text>
</comment>
<dbReference type="OrthoDB" id="446809at2759"/>
<evidence type="ECO:0000256" key="1">
    <source>
        <dbReference type="ARBA" id="ARBA00010928"/>
    </source>
</evidence>
<dbReference type="Pfam" id="PF01408">
    <property type="entry name" value="GFO_IDH_MocA"/>
    <property type="match status" value="1"/>
</dbReference>
<dbReference type="Proteomes" id="UP000696573">
    <property type="component" value="Unassembled WGS sequence"/>
</dbReference>
<evidence type="ECO:0000259" key="3">
    <source>
        <dbReference type="Pfam" id="PF01408"/>
    </source>
</evidence>
<dbReference type="SUPFAM" id="SSF51735">
    <property type="entry name" value="NAD(P)-binding Rossmann-fold domains"/>
    <property type="match status" value="1"/>
</dbReference>
<evidence type="ECO:0000313" key="5">
    <source>
        <dbReference type="EMBL" id="CAH0019643.1"/>
    </source>
</evidence>
<sequence length="365" mass="40387">MPSEKPNVPKRLQVGVVGIGRMGRRHAMNILHEVPRATLLCACSPAEADFVWADEHLVPHGVHVVPTFEEMIETPGLEAIIIASATHLHTSQTMAARKKAYMCSARSQSANLWTRSLVALVDKVEANPQAKLMVGFVRRFNTNYQQAMEQISGNKIGRPVVIRSQGCEPLDESDYYKQYLRDSGGIFVDSIIHDIDLSLFFFGEDSRPKSVTAIGVAAVHQEIEAHGDADNGVGICEFRDGKIAFFYNSRTTAHGYDNATKIFGTRGKLSINLIPRHNALELCDKDGFVKTFAHPGWYDRYASAFVGEAKAWVDALLDGKPVPVPLRSSLTSLKITTALQLSLRTDQKIFFNKQGVQLDHQPSVI</sequence>